<evidence type="ECO:0000256" key="6">
    <source>
        <dbReference type="ARBA" id="ARBA00023077"/>
    </source>
</evidence>
<accession>A0A5B9FS15</accession>
<name>A0A5B9FS15_9FLAO</name>
<dbReference type="PROSITE" id="PS52016">
    <property type="entry name" value="TONB_DEPENDENT_REC_3"/>
    <property type="match status" value="1"/>
</dbReference>
<keyword evidence="13" id="KW-0675">Receptor</keyword>
<dbReference type="InterPro" id="IPR012910">
    <property type="entry name" value="Plug_dom"/>
</dbReference>
<dbReference type="OrthoDB" id="9758472at2"/>
<feature type="domain" description="TonB-dependent receptor-like beta-barrel" evidence="11">
    <location>
        <begin position="344"/>
        <end position="780"/>
    </location>
</feature>
<dbReference type="Gene3D" id="2.40.170.20">
    <property type="entry name" value="TonB-dependent receptor, beta-barrel domain"/>
    <property type="match status" value="1"/>
</dbReference>
<dbReference type="EMBL" id="CP042831">
    <property type="protein sequence ID" value="QEE49800.1"/>
    <property type="molecule type" value="Genomic_DNA"/>
</dbReference>
<evidence type="ECO:0000259" key="12">
    <source>
        <dbReference type="Pfam" id="PF07715"/>
    </source>
</evidence>
<feature type="domain" description="TonB-dependent receptor plug" evidence="12">
    <location>
        <begin position="141"/>
        <end position="240"/>
    </location>
</feature>
<dbReference type="SUPFAM" id="SSF49464">
    <property type="entry name" value="Carboxypeptidase regulatory domain-like"/>
    <property type="match status" value="1"/>
</dbReference>
<evidence type="ECO:0000256" key="7">
    <source>
        <dbReference type="ARBA" id="ARBA00023136"/>
    </source>
</evidence>
<evidence type="ECO:0000313" key="13">
    <source>
        <dbReference type="EMBL" id="QEE49800.1"/>
    </source>
</evidence>
<dbReference type="SUPFAM" id="SSF56935">
    <property type="entry name" value="Porins"/>
    <property type="match status" value="1"/>
</dbReference>
<organism evidence="13 14">
    <name type="scientific">Flavobacterium alkalisoli</name>
    <dbReference type="NCBI Taxonomy" id="2602769"/>
    <lineage>
        <taxon>Bacteria</taxon>
        <taxon>Pseudomonadati</taxon>
        <taxon>Bacteroidota</taxon>
        <taxon>Flavobacteriia</taxon>
        <taxon>Flavobacteriales</taxon>
        <taxon>Flavobacteriaceae</taxon>
        <taxon>Flavobacterium</taxon>
    </lineage>
</organism>
<dbReference type="AlphaFoldDB" id="A0A5B9FS15"/>
<keyword evidence="6 10" id="KW-0798">TonB box</keyword>
<keyword evidence="8 9" id="KW-0998">Cell outer membrane</keyword>
<keyword evidence="2 9" id="KW-0813">Transport</keyword>
<keyword evidence="3 9" id="KW-1134">Transmembrane beta strand</keyword>
<protein>
    <submittedName>
        <fullName evidence="13">TonB-dependent receptor</fullName>
    </submittedName>
</protein>
<evidence type="ECO:0000256" key="1">
    <source>
        <dbReference type="ARBA" id="ARBA00004571"/>
    </source>
</evidence>
<dbReference type="KEGG" id="fak:FUA48_09440"/>
<dbReference type="PANTHER" id="PTHR30442">
    <property type="entry name" value="IRON III DICITRATE TRANSPORT PROTEIN FECA"/>
    <property type="match status" value="1"/>
</dbReference>
<dbReference type="Pfam" id="PF00593">
    <property type="entry name" value="TonB_dep_Rec_b-barrel"/>
    <property type="match status" value="1"/>
</dbReference>
<dbReference type="InterPro" id="IPR010917">
    <property type="entry name" value="TonB_rcpt_CS"/>
</dbReference>
<reference evidence="13 14" key="1">
    <citation type="submission" date="2019-08" db="EMBL/GenBank/DDBJ databases">
        <title>Flavobacterium alkalisoli sp. nov., isolated from rhizosphere soil of Suaeda salsa.</title>
        <authorList>
            <person name="Sun J.-Q."/>
            <person name="Xu L."/>
        </authorList>
    </citation>
    <scope>NUCLEOTIDE SEQUENCE [LARGE SCALE GENOMIC DNA]</scope>
    <source>
        <strain evidence="13 14">XS-5</strain>
    </source>
</reference>
<dbReference type="Pfam" id="PF07715">
    <property type="entry name" value="Plug"/>
    <property type="match status" value="1"/>
</dbReference>
<dbReference type="PANTHER" id="PTHR30442:SF0">
    <property type="entry name" value="FE(3+) DICITRATE TRANSPORT PROTEIN FECA"/>
    <property type="match status" value="1"/>
</dbReference>
<dbReference type="InterPro" id="IPR039426">
    <property type="entry name" value="TonB-dep_rcpt-like"/>
</dbReference>
<dbReference type="InterPro" id="IPR008969">
    <property type="entry name" value="CarboxyPept-like_regulatory"/>
</dbReference>
<keyword evidence="5" id="KW-0732">Signal</keyword>
<evidence type="ECO:0000256" key="9">
    <source>
        <dbReference type="PROSITE-ProRule" id="PRU01360"/>
    </source>
</evidence>
<dbReference type="PROSITE" id="PS01156">
    <property type="entry name" value="TONB_DEPENDENT_REC_2"/>
    <property type="match status" value="1"/>
</dbReference>
<comment type="similarity">
    <text evidence="9 10">Belongs to the TonB-dependent receptor family.</text>
</comment>
<dbReference type="InterPro" id="IPR036942">
    <property type="entry name" value="Beta-barrel_TonB_sf"/>
</dbReference>
<dbReference type="Gene3D" id="2.170.130.10">
    <property type="entry name" value="TonB-dependent receptor, plug domain"/>
    <property type="match status" value="1"/>
</dbReference>
<comment type="subcellular location">
    <subcellularLocation>
        <location evidence="1 9">Cell outer membrane</location>
        <topology evidence="1 9">Multi-pass membrane protein</topology>
    </subcellularLocation>
</comment>
<evidence type="ECO:0000256" key="4">
    <source>
        <dbReference type="ARBA" id="ARBA00022692"/>
    </source>
</evidence>
<gene>
    <name evidence="13" type="ORF">FUA48_09440</name>
</gene>
<evidence type="ECO:0000313" key="14">
    <source>
        <dbReference type="Proteomes" id="UP000321222"/>
    </source>
</evidence>
<proteinExistence type="inferred from homology"/>
<keyword evidence="7 9" id="KW-0472">Membrane</keyword>
<dbReference type="GO" id="GO:0033214">
    <property type="term" value="P:siderophore-iron import into cell"/>
    <property type="evidence" value="ECO:0007669"/>
    <property type="project" value="TreeGrafter"/>
</dbReference>
<dbReference type="InterPro" id="IPR000531">
    <property type="entry name" value="Beta-barrel_TonB"/>
</dbReference>
<dbReference type="GO" id="GO:0009279">
    <property type="term" value="C:cell outer membrane"/>
    <property type="evidence" value="ECO:0007669"/>
    <property type="project" value="UniProtKB-SubCell"/>
</dbReference>
<keyword evidence="14" id="KW-1185">Reference proteome</keyword>
<evidence type="ECO:0000256" key="10">
    <source>
        <dbReference type="RuleBase" id="RU003357"/>
    </source>
</evidence>
<dbReference type="Proteomes" id="UP000321222">
    <property type="component" value="Chromosome"/>
</dbReference>
<evidence type="ECO:0000259" key="11">
    <source>
        <dbReference type="Pfam" id="PF00593"/>
    </source>
</evidence>
<dbReference type="InterPro" id="IPR037066">
    <property type="entry name" value="Plug_dom_sf"/>
</dbReference>
<keyword evidence="4 9" id="KW-0812">Transmembrane</keyword>
<evidence type="ECO:0000256" key="5">
    <source>
        <dbReference type="ARBA" id="ARBA00022729"/>
    </source>
</evidence>
<evidence type="ECO:0000256" key="2">
    <source>
        <dbReference type="ARBA" id="ARBA00022448"/>
    </source>
</evidence>
<evidence type="ECO:0000256" key="3">
    <source>
        <dbReference type="ARBA" id="ARBA00022452"/>
    </source>
</evidence>
<evidence type="ECO:0000256" key="8">
    <source>
        <dbReference type="ARBA" id="ARBA00023237"/>
    </source>
</evidence>
<sequence>MNHLNTKTGFYHLTKLFGGYSLFLLLVPVFAFAQNTISGTVVSNDGGTLSYVEIFNKTNNISLTTDANGAFTIKAATPQTLVFYRDNYGLLEQTVSPGENITITLQKVINLNELVIQQEKFYSLTKMKDVDGTAIYAGRKTEVIDLQKITANKATNNTRQIYAQVAGLTINENSDGGLQLSIGGRGLNPNRTSNFNTRQNGYDISADVLGYPESYYTPPTEALAEIQVIRGAAALQYGTQFGGLVNFKFQSPSEKPIEVVTRNTVGSYNLLTDFTSLSGTVGKFSYYTFFNYKQGDGFRPNSEFNSRNFFANLNYQFSKKTSLHFDYTMFDYLAKQPGGLTDYMFYQDMFQSNRNRNWFDVNWNLLALRLNHHFTDKSQFSLQLFGLDASRNALGFRVNRVANPDIEGTERDLLKGNFVNWGAEARFLQLYDINENSSALLIGAKYYQARNTGSQGPGSSGSDPDFNYAFDEFPNYANQNDYVYPNLNVAFFAENMFRLSPKFTITPGIRIENIRTKADGYYRVINTDLAGNVILDETTQENVTKQREFILLGLAASYKPNTMIEFYGNLAQNYRSVTFNDIRNATPSQMIDPDITDEKGYTSDIGVRGKLADKLSYDASIFGLYYNDKIAEYPTIIDQKYVRYRSNVGTAITYGFEALLDWNITNTFFEGSKFKWNMFTNTSITGSEYLKSEVPNIEGNSVEFVPLVNLKAGSGLGYKNFTCNIQLTYLSSQFTDAINSTSGKDDNTYGIFGEIPSYYVADISASYKWRMLKLEAGINNFTNNYYFTRRATGYPGPGIIPSDPRTFYTTLQITF</sequence>
<dbReference type="RefSeq" id="WP_147583302.1">
    <property type="nucleotide sequence ID" value="NZ_CP042831.1"/>
</dbReference>